<organism evidence="3 4">
    <name type="scientific">Halorubrum trueperi</name>
    <dbReference type="NCBI Taxonomy" id="2004704"/>
    <lineage>
        <taxon>Archaea</taxon>
        <taxon>Methanobacteriati</taxon>
        <taxon>Methanobacteriota</taxon>
        <taxon>Stenosarchaea group</taxon>
        <taxon>Halobacteria</taxon>
        <taxon>Halobacteriales</taxon>
        <taxon>Haloferacaceae</taxon>
        <taxon>Halorubrum</taxon>
    </lineage>
</organism>
<feature type="region of interest" description="Disordered" evidence="1">
    <location>
        <begin position="90"/>
        <end position="162"/>
    </location>
</feature>
<proteinExistence type="predicted"/>
<dbReference type="Pfam" id="PF26296">
    <property type="entry name" value="DUF8080"/>
    <property type="match status" value="1"/>
</dbReference>
<sequence length="244" mass="26110">MDLTWTVDREGDASLVRCCVRNDEAVPRRVRIENRLDGPVLPPRRAGVPEPGWDATGVTMQLAPGDRRALGFAVPAPPEEPPVELREATAAEVESAETRSPASAALRTLGDHRPPRATVTDEETKRREGTASTDAGVRADEGDADGVDIETDGKPDPGPSMSGIDEWFAAVERRLERAERLTDTDLATATDVVAESGGIDGIDALDERIAADAERLREVSERAAALATRAEATDAPMEALERLA</sequence>
<dbReference type="Proteomes" id="UP001596333">
    <property type="component" value="Unassembled WGS sequence"/>
</dbReference>
<accession>A0ABD5ULE6</accession>
<dbReference type="EMBL" id="JBHSXI010000016">
    <property type="protein sequence ID" value="MFC6890101.1"/>
    <property type="molecule type" value="Genomic_DNA"/>
</dbReference>
<dbReference type="RefSeq" id="WP_379769617.1">
    <property type="nucleotide sequence ID" value="NZ_JBHSXI010000016.1"/>
</dbReference>
<protein>
    <recommendedName>
        <fullName evidence="2">DUF8080 domain-containing protein</fullName>
    </recommendedName>
</protein>
<reference evidence="3 4" key="1">
    <citation type="journal article" date="2019" name="Int. J. Syst. Evol. Microbiol.">
        <title>The Global Catalogue of Microorganisms (GCM) 10K type strain sequencing project: providing services to taxonomists for standard genome sequencing and annotation.</title>
        <authorList>
            <consortium name="The Broad Institute Genomics Platform"/>
            <consortium name="The Broad Institute Genome Sequencing Center for Infectious Disease"/>
            <person name="Wu L."/>
            <person name="Ma J."/>
        </authorList>
    </citation>
    <scope>NUCLEOTIDE SEQUENCE [LARGE SCALE GENOMIC DNA]</scope>
    <source>
        <strain evidence="3 4">Y73</strain>
    </source>
</reference>
<name>A0ABD5ULE6_9EURY</name>
<dbReference type="AlphaFoldDB" id="A0ABD5ULE6"/>
<comment type="caution">
    <text evidence="3">The sequence shown here is derived from an EMBL/GenBank/DDBJ whole genome shotgun (WGS) entry which is preliminary data.</text>
</comment>
<keyword evidence="4" id="KW-1185">Reference proteome</keyword>
<evidence type="ECO:0000256" key="1">
    <source>
        <dbReference type="SAM" id="MobiDB-lite"/>
    </source>
</evidence>
<feature type="domain" description="DUF8080" evidence="2">
    <location>
        <begin position="163"/>
        <end position="234"/>
    </location>
</feature>
<dbReference type="Pfam" id="PF25256">
    <property type="entry name" value="DUF7857"/>
    <property type="match status" value="1"/>
</dbReference>
<dbReference type="InterPro" id="IPR058393">
    <property type="entry name" value="DUF8080"/>
</dbReference>
<evidence type="ECO:0000313" key="3">
    <source>
        <dbReference type="EMBL" id="MFC6890101.1"/>
    </source>
</evidence>
<evidence type="ECO:0000259" key="2">
    <source>
        <dbReference type="Pfam" id="PF26296"/>
    </source>
</evidence>
<dbReference type="InterPro" id="IPR057179">
    <property type="entry name" value="DUF7857"/>
</dbReference>
<gene>
    <name evidence="3" type="ORF">ACFQEY_13935</name>
</gene>
<evidence type="ECO:0000313" key="4">
    <source>
        <dbReference type="Proteomes" id="UP001596333"/>
    </source>
</evidence>